<proteinExistence type="predicted"/>
<organism evidence="1">
    <name type="scientific">Anguilla anguilla</name>
    <name type="common">European freshwater eel</name>
    <name type="synonym">Muraena anguilla</name>
    <dbReference type="NCBI Taxonomy" id="7936"/>
    <lineage>
        <taxon>Eukaryota</taxon>
        <taxon>Metazoa</taxon>
        <taxon>Chordata</taxon>
        <taxon>Craniata</taxon>
        <taxon>Vertebrata</taxon>
        <taxon>Euteleostomi</taxon>
        <taxon>Actinopterygii</taxon>
        <taxon>Neopterygii</taxon>
        <taxon>Teleostei</taxon>
        <taxon>Anguilliformes</taxon>
        <taxon>Anguillidae</taxon>
        <taxon>Anguilla</taxon>
    </lineage>
</organism>
<dbReference type="AlphaFoldDB" id="A0A0E9RM31"/>
<accession>A0A0E9RM31</accession>
<evidence type="ECO:0000313" key="1">
    <source>
        <dbReference type="EMBL" id="JAH30211.1"/>
    </source>
</evidence>
<sequence length="35" mass="4144">MLTCNTILPLIPWLFNILNRSISRKYFTELKSFLG</sequence>
<reference evidence="1" key="1">
    <citation type="submission" date="2014-11" db="EMBL/GenBank/DDBJ databases">
        <authorList>
            <person name="Amaro Gonzalez C."/>
        </authorList>
    </citation>
    <scope>NUCLEOTIDE SEQUENCE</scope>
</reference>
<dbReference type="EMBL" id="GBXM01078366">
    <property type="protein sequence ID" value="JAH30211.1"/>
    <property type="molecule type" value="Transcribed_RNA"/>
</dbReference>
<reference evidence="1" key="2">
    <citation type="journal article" date="2015" name="Fish Shellfish Immunol.">
        <title>Early steps in the European eel (Anguilla anguilla)-Vibrio vulnificus interaction in the gills: Role of the RtxA13 toxin.</title>
        <authorList>
            <person name="Callol A."/>
            <person name="Pajuelo D."/>
            <person name="Ebbesson L."/>
            <person name="Teles M."/>
            <person name="MacKenzie S."/>
            <person name="Amaro C."/>
        </authorList>
    </citation>
    <scope>NUCLEOTIDE SEQUENCE</scope>
</reference>
<name>A0A0E9RM31_ANGAN</name>
<protein>
    <submittedName>
        <fullName evidence="1">Uncharacterized protein</fullName>
    </submittedName>
</protein>